<dbReference type="EMBL" id="JBBHLL010000300">
    <property type="protein sequence ID" value="KAK7806522.1"/>
    <property type="molecule type" value="Genomic_DNA"/>
</dbReference>
<evidence type="ECO:0000313" key="3">
    <source>
        <dbReference type="Proteomes" id="UP001488838"/>
    </source>
</evidence>
<evidence type="ECO:0000256" key="1">
    <source>
        <dbReference type="SAM" id="MobiDB-lite"/>
    </source>
</evidence>
<dbReference type="Proteomes" id="UP001488838">
    <property type="component" value="Unassembled WGS sequence"/>
</dbReference>
<accession>A0AAW0HWM0</accession>
<keyword evidence="3" id="KW-1185">Reference proteome</keyword>
<protein>
    <submittedName>
        <fullName evidence="2">Uncharacterized protein</fullName>
    </submittedName>
</protein>
<gene>
    <name evidence="2" type="ORF">U0070_017514</name>
</gene>
<comment type="caution">
    <text evidence="2">The sequence shown here is derived from an EMBL/GenBank/DDBJ whole genome shotgun (WGS) entry which is preliminary data.</text>
</comment>
<name>A0AAW0HWM0_MYOGA</name>
<organism evidence="2 3">
    <name type="scientific">Myodes glareolus</name>
    <name type="common">Bank vole</name>
    <name type="synonym">Clethrionomys glareolus</name>
    <dbReference type="NCBI Taxonomy" id="447135"/>
    <lineage>
        <taxon>Eukaryota</taxon>
        <taxon>Metazoa</taxon>
        <taxon>Chordata</taxon>
        <taxon>Craniata</taxon>
        <taxon>Vertebrata</taxon>
        <taxon>Euteleostomi</taxon>
        <taxon>Mammalia</taxon>
        <taxon>Eutheria</taxon>
        <taxon>Euarchontoglires</taxon>
        <taxon>Glires</taxon>
        <taxon>Rodentia</taxon>
        <taxon>Myomorpha</taxon>
        <taxon>Muroidea</taxon>
        <taxon>Cricetidae</taxon>
        <taxon>Arvicolinae</taxon>
        <taxon>Myodes</taxon>
    </lineage>
</organism>
<proteinExistence type="predicted"/>
<reference evidence="2 3" key="1">
    <citation type="journal article" date="2023" name="bioRxiv">
        <title>Conserved and derived expression patterns and positive selection on dental genes reveal complex evolutionary context of ever-growing rodent molars.</title>
        <authorList>
            <person name="Calamari Z.T."/>
            <person name="Song A."/>
            <person name="Cohen E."/>
            <person name="Akter M."/>
            <person name="Roy R.D."/>
            <person name="Hallikas O."/>
            <person name="Christensen M.M."/>
            <person name="Li P."/>
            <person name="Marangoni P."/>
            <person name="Jernvall J."/>
            <person name="Klein O.D."/>
        </authorList>
    </citation>
    <scope>NUCLEOTIDE SEQUENCE [LARGE SCALE GENOMIC DNA]</scope>
    <source>
        <strain evidence="2">V071</strain>
    </source>
</reference>
<feature type="region of interest" description="Disordered" evidence="1">
    <location>
        <begin position="26"/>
        <end position="80"/>
    </location>
</feature>
<dbReference type="AlphaFoldDB" id="A0AAW0HWM0"/>
<sequence length="80" mass="8616">MMIQGRVAGKQRLRLGKIINCGHQEAPKGHAARHLFQEISPADPSGEGSSEREVQNVNPTLQPSPRPSSASPHHGSYHSA</sequence>
<evidence type="ECO:0000313" key="2">
    <source>
        <dbReference type="EMBL" id="KAK7806522.1"/>
    </source>
</evidence>